<proteinExistence type="predicted"/>
<protein>
    <recommendedName>
        <fullName evidence="2">Fumarylacetoacetase-like C-terminal domain-containing protein</fullName>
    </recommendedName>
</protein>
<feature type="domain" description="Fumarylacetoacetase-like C-terminal" evidence="2">
    <location>
        <begin position="32"/>
        <end position="193"/>
    </location>
</feature>
<dbReference type="InterPro" id="IPR011234">
    <property type="entry name" value="Fumarylacetoacetase-like_C"/>
</dbReference>
<dbReference type="PANTHER" id="PTHR11820">
    <property type="entry name" value="ACYLPYRUVASE"/>
    <property type="match status" value="1"/>
</dbReference>
<dbReference type="Proteomes" id="UP000617555">
    <property type="component" value="Unassembled WGS sequence"/>
</dbReference>
<accession>A0ABQ1IQG3</accession>
<organism evidence="3 4">
    <name type="scientific">Shewanella inventionis</name>
    <dbReference type="NCBI Taxonomy" id="1738770"/>
    <lineage>
        <taxon>Bacteria</taxon>
        <taxon>Pseudomonadati</taxon>
        <taxon>Pseudomonadota</taxon>
        <taxon>Gammaproteobacteria</taxon>
        <taxon>Alteromonadales</taxon>
        <taxon>Shewanellaceae</taxon>
        <taxon>Shewanella</taxon>
    </lineage>
</organism>
<dbReference type="Pfam" id="PF01557">
    <property type="entry name" value="FAA_hydrolase"/>
    <property type="match status" value="1"/>
</dbReference>
<dbReference type="InterPro" id="IPR036663">
    <property type="entry name" value="Fumarylacetoacetase_C_sf"/>
</dbReference>
<evidence type="ECO:0000259" key="2">
    <source>
        <dbReference type="Pfam" id="PF01557"/>
    </source>
</evidence>
<gene>
    <name evidence="3" type="ORF">GCM10011607_07770</name>
</gene>
<sequence>MSLGEIKVEVNVSLQQLVLKQQNADVLITPSKIVCIGRNYVDHIHELGNDVPDEMVVFLKPNSAITDTLHSEMGETLHYEAELCFMVKDGQFSAVGVGLDMTKRELQGKLKKQGLPWERSKAFDGSALFSEFIPITSAQQNWCFQLTIDNVVTQLGHQQLMTYQPNAMFAAISEFMSLNDGDIVMTGTPKGVGAVCGNTSFEISLWPNVPFEVFESALCGDKSMVELCGQAMLVKQWKAV</sequence>
<keyword evidence="1" id="KW-0479">Metal-binding</keyword>
<evidence type="ECO:0000313" key="4">
    <source>
        <dbReference type="Proteomes" id="UP000617555"/>
    </source>
</evidence>
<evidence type="ECO:0000313" key="3">
    <source>
        <dbReference type="EMBL" id="GGB49877.1"/>
    </source>
</evidence>
<name>A0ABQ1IQG3_9GAMM</name>
<keyword evidence="4" id="KW-1185">Reference proteome</keyword>
<reference evidence="4" key="1">
    <citation type="journal article" date="2019" name="Int. J. Syst. Evol. Microbiol.">
        <title>The Global Catalogue of Microorganisms (GCM) 10K type strain sequencing project: providing services to taxonomists for standard genome sequencing and annotation.</title>
        <authorList>
            <consortium name="The Broad Institute Genomics Platform"/>
            <consortium name="The Broad Institute Genome Sequencing Center for Infectious Disease"/>
            <person name="Wu L."/>
            <person name="Ma J."/>
        </authorList>
    </citation>
    <scope>NUCLEOTIDE SEQUENCE [LARGE SCALE GENOMIC DNA]</scope>
    <source>
        <strain evidence="4">CGMCC 1.15339</strain>
    </source>
</reference>
<evidence type="ECO:0000256" key="1">
    <source>
        <dbReference type="ARBA" id="ARBA00022723"/>
    </source>
</evidence>
<dbReference type="PANTHER" id="PTHR11820:SF7">
    <property type="entry name" value="ACYLPYRUVASE FAHD1, MITOCHONDRIAL"/>
    <property type="match status" value="1"/>
</dbReference>
<comment type="caution">
    <text evidence="3">The sequence shown here is derived from an EMBL/GenBank/DDBJ whole genome shotgun (WGS) entry which is preliminary data.</text>
</comment>
<dbReference type="SUPFAM" id="SSF56529">
    <property type="entry name" value="FAH"/>
    <property type="match status" value="1"/>
</dbReference>
<dbReference type="EMBL" id="BMII01000005">
    <property type="protein sequence ID" value="GGB49877.1"/>
    <property type="molecule type" value="Genomic_DNA"/>
</dbReference>
<dbReference type="Gene3D" id="3.90.850.10">
    <property type="entry name" value="Fumarylacetoacetase-like, C-terminal domain"/>
    <property type="match status" value="1"/>
</dbReference>